<feature type="compositionally biased region" description="Acidic residues" evidence="6">
    <location>
        <begin position="268"/>
        <end position="307"/>
    </location>
</feature>
<dbReference type="EMBL" id="JADCNM010000006">
    <property type="protein sequence ID" value="KAG0477921.1"/>
    <property type="molecule type" value="Genomic_DNA"/>
</dbReference>
<gene>
    <name evidence="7" type="ORF">HPP92_012640</name>
</gene>
<dbReference type="InterPro" id="IPR037231">
    <property type="entry name" value="NAP-like_sf"/>
</dbReference>
<dbReference type="GO" id="GO:0006334">
    <property type="term" value="P:nucleosome assembly"/>
    <property type="evidence" value="ECO:0007669"/>
    <property type="project" value="InterPro"/>
</dbReference>
<dbReference type="InterPro" id="IPR002164">
    <property type="entry name" value="NAP_family"/>
</dbReference>
<feature type="region of interest" description="Disordered" evidence="6">
    <location>
        <begin position="1"/>
        <end position="20"/>
    </location>
</feature>
<evidence type="ECO:0000256" key="3">
    <source>
        <dbReference type="ARBA" id="ARBA00023186"/>
    </source>
</evidence>
<dbReference type="Pfam" id="PF00956">
    <property type="entry name" value="NAP"/>
    <property type="match status" value="1"/>
</dbReference>
<feature type="region of interest" description="Disordered" evidence="6">
    <location>
        <begin position="260"/>
        <end position="307"/>
    </location>
</feature>
<evidence type="ECO:0000256" key="4">
    <source>
        <dbReference type="RuleBase" id="RU003876"/>
    </source>
</evidence>
<evidence type="ECO:0000256" key="2">
    <source>
        <dbReference type="ARBA" id="ARBA00023054"/>
    </source>
</evidence>
<proteinExistence type="inferred from homology"/>
<dbReference type="Gene3D" id="1.20.5.1500">
    <property type="match status" value="2"/>
</dbReference>
<dbReference type="OrthoDB" id="19419at2759"/>
<accession>A0A835QQV3</accession>
<keyword evidence="2 5" id="KW-0175">Coiled coil</keyword>
<evidence type="ECO:0000256" key="6">
    <source>
        <dbReference type="SAM" id="MobiDB-lite"/>
    </source>
</evidence>
<dbReference type="Proteomes" id="UP000639772">
    <property type="component" value="Chromosome 6"/>
</dbReference>
<reference evidence="7 8" key="1">
    <citation type="journal article" date="2020" name="Nat. Food">
        <title>A phased Vanilla planifolia genome enables genetic improvement of flavour and production.</title>
        <authorList>
            <person name="Hasing T."/>
            <person name="Tang H."/>
            <person name="Brym M."/>
            <person name="Khazi F."/>
            <person name="Huang T."/>
            <person name="Chambers A.H."/>
        </authorList>
    </citation>
    <scope>NUCLEOTIDE SEQUENCE [LARGE SCALE GENOMIC DNA]</scope>
    <source>
        <tissue evidence="7">Leaf</tissue>
    </source>
</reference>
<dbReference type="PANTHER" id="PTHR11875">
    <property type="entry name" value="TESTIS-SPECIFIC Y-ENCODED PROTEIN"/>
    <property type="match status" value="1"/>
</dbReference>
<evidence type="ECO:0000256" key="1">
    <source>
        <dbReference type="ARBA" id="ARBA00009947"/>
    </source>
</evidence>
<dbReference type="GO" id="GO:0042393">
    <property type="term" value="F:histone binding"/>
    <property type="evidence" value="ECO:0007669"/>
    <property type="project" value="UniProtKB-ARBA"/>
</dbReference>
<dbReference type="GO" id="GO:0000724">
    <property type="term" value="P:double-strand break repair via homologous recombination"/>
    <property type="evidence" value="ECO:0007669"/>
    <property type="project" value="UniProtKB-ARBA"/>
</dbReference>
<evidence type="ECO:0000313" key="8">
    <source>
        <dbReference type="Proteomes" id="UP000639772"/>
    </source>
</evidence>
<dbReference type="Gene3D" id="3.30.1120.90">
    <property type="entry name" value="Nucleosome assembly protein"/>
    <property type="match status" value="1"/>
</dbReference>
<evidence type="ECO:0000256" key="5">
    <source>
        <dbReference type="SAM" id="Coils"/>
    </source>
</evidence>
<dbReference type="AlphaFoldDB" id="A0A835QQV3"/>
<feature type="compositionally biased region" description="Basic and acidic residues" evidence="6">
    <location>
        <begin position="1"/>
        <end position="17"/>
    </location>
</feature>
<keyword evidence="3" id="KW-0143">Chaperone</keyword>
<feature type="coiled-coil region" evidence="5">
    <location>
        <begin position="27"/>
        <end position="102"/>
    </location>
</feature>
<sequence>MVAEKPKKSKVELKKEGEDSDHIDEGLVLSIEKLQEVQDELEKVNEAASDKVLEVELKKEGEDSDHIDEGLVLSIEKLQEVQDELEKVNEAASDKVLEVEQQFNEIRKPIYSKRNEIIQTIPDFWLTAFLSHPALSDLINEEDHKILKYLVSLEVEDFKDMKSGYSITFNFSTNPYFEDKSLTKTYAFSDEGTACITGTAIKWKTGIDIANGSNHEGKGSKRPFEEDSFFSWFSEEEQKAALDGVGDEVAEIIKEDLWPNPLKYFNNEGDEDDFDGDDDDAEDKGTDEDEDDDDEGGGQDDKGEDDG</sequence>
<dbReference type="SUPFAM" id="SSF143113">
    <property type="entry name" value="NAP-like"/>
    <property type="match status" value="1"/>
</dbReference>
<dbReference type="GO" id="GO:0005634">
    <property type="term" value="C:nucleus"/>
    <property type="evidence" value="ECO:0007669"/>
    <property type="project" value="InterPro"/>
</dbReference>
<evidence type="ECO:0000313" key="7">
    <source>
        <dbReference type="EMBL" id="KAG0477921.1"/>
    </source>
</evidence>
<comment type="caution">
    <text evidence="7">The sequence shown here is derived from an EMBL/GenBank/DDBJ whole genome shotgun (WGS) entry which is preliminary data.</text>
</comment>
<organism evidence="7 8">
    <name type="scientific">Vanilla planifolia</name>
    <name type="common">Vanilla</name>
    <dbReference type="NCBI Taxonomy" id="51239"/>
    <lineage>
        <taxon>Eukaryota</taxon>
        <taxon>Viridiplantae</taxon>
        <taxon>Streptophyta</taxon>
        <taxon>Embryophyta</taxon>
        <taxon>Tracheophyta</taxon>
        <taxon>Spermatophyta</taxon>
        <taxon>Magnoliopsida</taxon>
        <taxon>Liliopsida</taxon>
        <taxon>Asparagales</taxon>
        <taxon>Orchidaceae</taxon>
        <taxon>Vanilloideae</taxon>
        <taxon>Vanilleae</taxon>
        <taxon>Vanilla</taxon>
    </lineage>
</organism>
<comment type="similarity">
    <text evidence="1 4">Belongs to the nucleosome assembly protein (NAP) family.</text>
</comment>
<name>A0A835QQV3_VANPL</name>
<protein>
    <submittedName>
        <fullName evidence="7">Uncharacterized protein</fullName>
    </submittedName>
</protein>